<dbReference type="InterPro" id="IPR036179">
    <property type="entry name" value="Ig-like_dom_sf"/>
</dbReference>
<evidence type="ECO:0000259" key="2">
    <source>
        <dbReference type="PROSITE" id="PS50835"/>
    </source>
</evidence>
<sequence>VSSKSQVSMLVSFLCLLPRGTDTQGSHFKGTIIVKEPGENITLKCSSEGCLQSNVRYAGMYLYHEFTERNEVYYCSNHINSKITVRSKYKGRIWTNGTPMSHDITITSLTLDDSGVYTCDYKESFDTSVNNSQYCQVKQRSSCKRKARNSLQESSDYVYEVMMKTNVYPAAAPEQSSRNPYEFD</sequence>
<dbReference type="Ensembl" id="ENSACIT00000006176.1">
    <property type="protein sequence ID" value="ENSACIP00000005995.1"/>
    <property type="gene ID" value="ENSACIG00000004704.1"/>
</dbReference>
<feature type="domain" description="Ig-like" evidence="2">
    <location>
        <begin position="18"/>
        <end position="130"/>
    </location>
</feature>
<evidence type="ECO:0000313" key="4">
    <source>
        <dbReference type="Proteomes" id="UP000261340"/>
    </source>
</evidence>
<dbReference type="Proteomes" id="UP000261340">
    <property type="component" value="Unplaced"/>
</dbReference>
<dbReference type="GO" id="GO:0016020">
    <property type="term" value="C:membrane"/>
    <property type="evidence" value="ECO:0007669"/>
    <property type="project" value="InterPro"/>
</dbReference>
<organism evidence="3 4">
    <name type="scientific">Amphilophus citrinellus</name>
    <name type="common">Midas cichlid</name>
    <name type="synonym">Cichlasoma citrinellum</name>
    <dbReference type="NCBI Taxonomy" id="61819"/>
    <lineage>
        <taxon>Eukaryota</taxon>
        <taxon>Metazoa</taxon>
        <taxon>Chordata</taxon>
        <taxon>Craniata</taxon>
        <taxon>Vertebrata</taxon>
        <taxon>Euteleostomi</taxon>
        <taxon>Actinopterygii</taxon>
        <taxon>Neopterygii</taxon>
        <taxon>Teleostei</taxon>
        <taxon>Neoteleostei</taxon>
        <taxon>Acanthomorphata</taxon>
        <taxon>Ovalentaria</taxon>
        <taxon>Cichlomorphae</taxon>
        <taxon>Cichliformes</taxon>
        <taxon>Cichlidae</taxon>
        <taxon>New World cichlids</taxon>
        <taxon>Cichlasomatinae</taxon>
        <taxon>Heroini</taxon>
        <taxon>Amphilophus</taxon>
    </lineage>
</organism>
<dbReference type="SMART" id="SM00409">
    <property type="entry name" value="IG"/>
    <property type="match status" value="1"/>
</dbReference>
<reference evidence="3" key="1">
    <citation type="submission" date="2025-08" db="UniProtKB">
        <authorList>
            <consortium name="Ensembl"/>
        </authorList>
    </citation>
    <scope>IDENTIFICATION</scope>
</reference>
<protein>
    <recommendedName>
        <fullName evidence="2">Ig-like domain-containing protein</fullName>
    </recommendedName>
</protein>
<keyword evidence="1" id="KW-0732">Signal</keyword>
<dbReference type="SUPFAM" id="SSF48726">
    <property type="entry name" value="Immunoglobulin"/>
    <property type="match status" value="1"/>
</dbReference>
<dbReference type="Gene3D" id="2.60.40.10">
    <property type="entry name" value="Immunoglobulins"/>
    <property type="match status" value="1"/>
</dbReference>
<dbReference type="InterPro" id="IPR013783">
    <property type="entry name" value="Ig-like_fold"/>
</dbReference>
<evidence type="ECO:0000256" key="1">
    <source>
        <dbReference type="SAM" id="SignalP"/>
    </source>
</evidence>
<keyword evidence="4" id="KW-1185">Reference proteome</keyword>
<dbReference type="AlphaFoldDB" id="A0A3Q0RAJ2"/>
<dbReference type="OMA" id="HEFTERN"/>
<dbReference type="PROSITE" id="PS50835">
    <property type="entry name" value="IG_LIKE"/>
    <property type="match status" value="1"/>
</dbReference>
<dbReference type="PANTHER" id="PTHR15343:SF0">
    <property type="entry name" value="T-CELL ANTIGEN CD7"/>
    <property type="match status" value="1"/>
</dbReference>
<dbReference type="GO" id="GO:0002250">
    <property type="term" value="P:adaptive immune response"/>
    <property type="evidence" value="ECO:0007669"/>
    <property type="project" value="InterPro"/>
</dbReference>
<dbReference type="GeneTree" id="ENSGT00540000073399"/>
<dbReference type="GO" id="GO:0038023">
    <property type="term" value="F:signaling receptor activity"/>
    <property type="evidence" value="ECO:0007669"/>
    <property type="project" value="InterPro"/>
</dbReference>
<dbReference type="InterPro" id="IPR039090">
    <property type="entry name" value="CD7"/>
</dbReference>
<name>A0A3Q0RAJ2_AMPCI</name>
<accession>A0A3Q0RAJ2</accession>
<reference evidence="3" key="2">
    <citation type="submission" date="2025-09" db="UniProtKB">
        <authorList>
            <consortium name="Ensembl"/>
        </authorList>
    </citation>
    <scope>IDENTIFICATION</scope>
</reference>
<feature type="chain" id="PRO_5018730256" description="Ig-like domain-containing protein" evidence="1">
    <location>
        <begin position="24"/>
        <end position="184"/>
    </location>
</feature>
<dbReference type="InterPro" id="IPR007110">
    <property type="entry name" value="Ig-like_dom"/>
</dbReference>
<evidence type="ECO:0000313" key="3">
    <source>
        <dbReference type="Ensembl" id="ENSACIP00000005995.1"/>
    </source>
</evidence>
<feature type="signal peptide" evidence="1">
    <location>
        <begin position="1"/>
        <end position="23"/>
    </location>
</feature>
<proteinExistence type="predicted"/>
<dbReference type="Pfam" id="PF07686">
    <property type="entry name" value="V-set"/>
    <property type="match status" value="1"/>
</dbReference>
<dbReference type="PANTHER" id="PTHR15343">
    <property type="entry name" value="CD7"/>
    <property type="match status" value="1"/>
</dbReference>
<dbReference type="InterPro" id="IPR013106">
    <property type="entry name" value="Ig_V-set"/>
</dbReference>
<dbReference type="InterPro" id="IPR003599">
    <property type="entry name" value="Ig_sub"/>
</dbReference>